<evidence type="ECO:0000313" key="1">
    <source>
        <dbReference type="EMBL" id="CAG8704240.1"/>
    </source>
</evidence>
<protein>
    <submittedName>
        <fullName evidence="1">17050_t:CDS:1</fullName>
    </submittedName>
</protein>
<keyword evidence="2" id="KW-1185">Reference proteome</keyword>
<feature type="non-terminal residue" evidence="1">
    <location>
        <position position="1"/>
    </location>
</feature>
<dbReference type="Proteomes" id="UP000789525">
    <property type="component" value="Unassembled WGS sequence"/>
</dbReference>
<gene>
    <name evidence="1" type="ORF">ACOLOM_LOCUS10382</name>
</gene>
<reference evidence="1" key="1">
    <citation type="submission" date="2021-06" db="EMBL/GenBank/DDBJ databases">
        <authorList>
            <person name="Kallberg Y."/>
            <person name="Tangrot J."/>
            <person name="Rosling A."/>
        </authorList>
    </citation>
    <scope>NUCLEOTIDE SEQUENCE</scope>
    <source>
        <strain evidence="1">CL356</strain>
    </source>
</reference>
<name>A0ACA9PD62_9GLOM</name>
<proteinExistence type="predicted"/>
<comment type="caution">
    <text evidence="1">The sequence shown here is derived from an EMBL/GenBank/DDBJ whole genome shotgun (WGS) entry which is preliminary data.</text>
</comment>
<sequence length="422" mass="46307">SVTTKDAISLILAPEGTVTLTDMAPQITGTAGSEQISVPRPQASGAIDPPAQETGTRVSSLETRHQKAQLIWAGRIAIIQPSTHENSNGETITAYPGHDRNNERSDERELTQHSDGDDTNRDSDSSNGHAPTIPNDTGNTTNSQSKRIHLSNQAAGVIGATTAQSITSLVCFRPINHGTPVTGASSNMKASHIDLGATFKTATLRSVPYLPQVDPSLVRTHASDSGRVLYHKGDLRAINLHLNFLGQSEDTLRGHLELSVLLLNYTLYNMDEASPRPVNYLVRGRSRKPIYWTGNEPVSSKAKPCSWTPTPPNQQLSSAERTQVTRKREAYNIQLPFQSLYVFELEKRNLTVARLCRAARSTRCEDGRCEWVLLTFRGGVKPYNLYLGVIPAGGDKNTTVSNEQFWLATEDNDYGLFVDPYI</sequence>
<organism evidence="1 2">
    <name type="scientific">Acaulospora colombiana</name>
    <dbReference type="NCBI Taxonomy" id="27376"/>
    <lineage>
        <taxon>Eukaryota</taxon>
        <taxon>Fungi</taxon>
        <taxon>Fungi incertae sedis</taxon>
        <taxon>Mucoromycota</taxon>
        <taxon>Glomeromycotina</taxon>
        <taxon>Glomeromycetes</taxon>
        <taxon>Diversisporales</taxon>
        <taxon>Acaulosporaceae</taxon>
        <taxon>Acaulospora</taxon>
    </lineage>
</organism>
<accession>A0ACA9PD62</accession>
<feature type="non-terminal residue" evidence="1">
    <location>
        <position position="422"/>
    </location>
</feature>
<dbReference type="EMBL" id="CAJVPT010033260">
    <property type="protein sequence ID" value="CAG8704240.1"/>
    <property type="molecule type" value="Genomic_DNA"/>
</dbReference>
<evidence type="ECO:0000313" key="2">
    <source>
        <dbReference type="Proteomes" id="UP000789525"/>
    </source>
</evidence>